<evidence type="ECO:0000256" key="1">
    <source>
        <dbReference type="SAM" id="Phobius"/>
    </source>
</evidence>
<keyword evidence="1" id="KW-0472">Membrane</keyword>
<dbReference type="EMBL" id="CP035758">
    <property type="protein sequence ID" value="QBD82019.1"/>
    <property type="molecule type" value="Genomic_DNA"/>
</dbReference>
<dbReference type="Proteomes" id="UP000290365">
    <property type="component" value="Chromosome"/>
</dbReference>
<accession>A0A4P6K1P2</accession>
<dbReference type="OrthoDB" id="153754at2"/>
<name>A0A4P6K1P2_KTERU</name>
<proteinExistence type="predicted"/>
<keyword evidence="3" id="KW-1185">Reference proteome</keyword>
<organism evidence="2 3">
    <name type="scientific">Ktedonosporobacter rubrisoli</name>
    <dbReference type="NCBI Taxonomy" id="2509675"/>
    <lineage>
        <taxon>Bacteria</taxon>
        <taxon>Bacillati</taxon>
        <taxon>Chloroflexota</taxon>
        <taxon>Ktedonobacteria</taxon>
        <taxon>Ktedonobacterales</taxon>
        <taxon>Ktedonosporobacteraceae</taxon>
        <taxon>Ktedonosporobacter</taxon>
    </lineage>
</organism>
<reference evidence="2 3" key="1">
    <citation type="submission" date="2019-01" db="EMBL/GenBank/DDBJ databases">
        <title>Ktedonosporobacter rubrisoli SCAWS-G2.</title>
        <authorList>
            <person name="Huang Y."/>
            <person name="Yan B."/>
        </authorList>
    </citation>
    <scope>NUCLEOTIDE SEQUENCE [LARGE SCALE GENOMIC DNA]</scope>
    <source>
        <strain evidence="2 3">SCAWS-G2</strain>
    </source>
</reference>
<dbReference type="RefSeq" id="WP_129893079.1">
    <property type="nucleotide sequence ID" value="NZ_CP035758.1"/>
</dbReference>
<gene>
    <name evidence="2" type="ORF">EPA93_40995</name>
</gene>
<evidence type="ECO:0000313" key="3">
    <source>
        <dbReference type="Proteomes" id="UP000290365"/>
    </source>
</evidence>
<dbReference type="KEGG" id="kbs:EPA93_40995"/>
<keyword evidence="1" id="KW-0812">Transmembrane</keyword>
<evidence type="ECO:0000313" key="2">
    <source>
        <dbReference type="EMBL" id="QBD82019.1"/>
    </source>
</evidence>
<dbReference type="AlphaFoldDB" id="A0A4P6K1P2"/>
<protein>
    <submittedName>
        <fullName evidence="2">Uncharacterized protein</fullName>
    </submittedName>
</protein>
<sequence>MPNTTRSAEKILSRFKELRQHLHPDEQPVFTIPAVWESDRQEGNTLCDVILTNQRLLGYYFVRFPRERLFFEELPLAAITSVSLRQETFKPAFRELLIASGQQRLSLRATPKKIEALYAALRPAIEQSVPLSENESAEAPATPPAPIYGHQDIQRPFESSTLAITILFIGGLGLEIIGLLLWTAAHNPQAGIGLCIAGLVAVITSILQARQRR</sequence>
<keyword evidence="1" id="KW-1133">Transmembrane helix</keyword>
<feature type="transmembrane region" description="Helical" evidence="1">
    <location>
        <begin position="162"/>
        <end position="184"/>
    </location>
</feature>
<feature type="transmembrane region" description="Helical" evidence="1">
    <location>
        <begin position="190"/>
        <end position="209"/>
    </location>
</feature>